<feature type="domain" description="At1g61320/AtMIF1 LRR" evidence="1">
    <location>
        <begin position="181"/>
        <end position="372"/>
    </location>
</feature>
<organism evidence="2">
    <name type="scientific">Aegilops tauschii</name>
    <name type="common">Tausch's goatgrass</name>
    <name type="synonym">Aegilops squarrosa</name>
    <dbReference type="NCBI Taxonomy" id="37682"/>
    <lineage>
        <taxon>Eukaryota</taxon>
        <taxon>Viridiplantae</taxon>
        <taxon>Streptophyta</taxon>
        <taxon>Embryophyta</taxon>
        <taxon>Tracheophyta</taxon>
        <taxon>Spermatophyta</taxon>
        <taxon>Magnoliopsida</taxon>
        <taxon>Liliopsida</taxon>
        <taxon>Poales</taxon>
        <taxon>Poaceae</taxon>
        <taxon>BOP clade</taxon>
        <taxon>Pooideae</taxon>
        <taxon>Triticodae</taxon>
        <taxon>Triticeae</taxon>
        <taxon>Triticinae</taxon>
        <taxon>Aegilops</taxon>
    </lineage>
</organism>
<dbReference type="Gene3D" id="3.80.10.10">
    <property type="entry name" value="Ribonuclease Inhibitor"/>
    <property type="match status" value="1"/>
</dbReference>
<dbReference type="AlphaFoldDB" id="N1QQX8"/>
<dbReference type="InterPro" id="IPR055357">
    <property type="entry name" value="LRR_At1g61320_AtMIF1"/>
</dbReference>
<dbReference type="ExpressionAtlas" id="N1QQX8">
    <property type="expression patterns" value="baseline"/>
</dbReference>
<accession>N1QQX8</accession>
<dbReference type="Pfam" id="PF23622">
    <property type="entry name" value="LRR_At1g61320_AtMIF1"/>
    <property type="match status" value="1"/>
</dbReference>
<dbReference type="SUPFAM" id="SSF52047">
    <property type="entry name" value="RNI-like"/>
    <property type="match status" value="1"/>
</dbReference>
<protein>
    <recommendedName>
        <fullName evidence="1">At1g61320/AtMIF1 LRR domain-containing protein</fullName>
    </recommendedName>
</protein>
<dbReference type="InterPro" id="IPR036047">
    <property type="entry name" value="F-box-like_dom_sf"/>
</dbReference>
<dbReference type="PANTHER" id="PTHR35545:SF18">
    <property type="entry name" value="F-BOX DOMAIN-CONTAINING PROTEIN"/>
    <property type="match status" value="1"/>
</dbReference>
<dbReference type="InterPro" id="IPR032675">
    <property type="entry name" value="LRR_dom_sf"/>
</dbReference>
<dbReference type="SUPFAM" id="SSF81383">
    <property type="entry name" value="F-box domain"/>
    <property type="match status" value="1"/>
</dbReference>
<name>N1QQX8_AEGTA</name>
<proteinExistence type="predicted"/>
<sequence length="685" mass="77851">MSAMFRAPWTRRLLSMESDSARRHKGEEDRLSALSDDILISILGRVDLAMAARTSVLSTRWRNLPWLLPDLKLNVTDFLSAPCTGAAHTDQAMASLTRATSSFLAQPRREHTISTLCLKLYLMGNYSRDIGLLVSNAIDSEVLKDLELAILTEKAVKDSENEVMVRQARDVDGFFSEYPSVLRCLTRLHLHNVRFAERDMNHLLFDCCKQLLHLRLDHCDTGDLSVWKINAPHSNLRVLEVYLSSLKRAEVLCLPKLERVRWQAWLFHEAPLCFGSVPSLKELSLVCDATLCHQDFSLSQVLDGATNIHTLTLNFRGYKIWMQPERKQLCAAFNKLRKLFIHGIFIKFDQLWTLNLIEAAPSVETFDVEMFEHPCLEGDEERIRCFGAQRVEPSWKIPGFTSCQKWQLKEFQFGGFRPLLDHHLLFASTVMGRAPDLKTVLLTDGQYPCKGCEAMIPIPPPVGGFFPRDRDTQEAIVKQLREIGQSSAQIIFRGDVDEDLSSHDERIVGDVGGFDFPLPEESIPSGIAPAESKSAPAQIPAQDGNASSQKSSLDFFLSFFRSRIPAAGKFTFHIWMQPERKQLCTAFNKLRKLFIHGIFIKFDLLWTLNLIEAAPSVETFDVEVLLLILLRDNSIYPPNLSHHLAFAPNFQMFEHPCLEGDEERIRCFGAQRVEPSWKIPGFMSC</sequence>
<evidence type="ECO:0000259" key="1">
    <source>
        <dbReference type="Pfam" id="PF23622"/>
    </source>
</evidence>
<reference evidence="2" key="1">
    <citation type="submission" date="2015-06" db="UniProtKB">
        <authorList>
            <consortium name="EnsemblPlants"/>
        </authorList>
    </citation>
    <scope>IDENTIFICATION</scope>
</reference>
<dbReference type="PANTHER" id="PTHR35545">
    <property type="entry name" value="F-BOX DOMAIN-CONTAINING PROTEIN"/>
    <property type="match status" value="1"/>
</dbReference>
<dbReference type="EnsemblPlants" id="EMT03528">
    <property type="protein sequence ID" value="EMT03528"/>
    <property type="gene ID" value="F775_09094"/>
</dbReference>
<evidence type="ECO:0000313" key="2">
    <source>
        <dbReference type="EnsemblPlants" id="EMT03528"/>
    </source>
</evidence>